<evidence type="ECO:0000313" key="1">
    <source>
        <dbReference type="EMBL" id="KAF2468925.1"/>
    </source>
</evidence>
<name>A0ACB6QQX1_9PLEO</name>
<organism evidence="1 2">
    <name type="scientific">Lindgomyces ingoldianus</name>
    <dbReference type="NCBI Taxonomy" id="673940"/>
    <lineage>
        <taxon>Eukaryota</taxon>
        <taxon>Fungi</taxon>
        <taxon>Dikarya</taxon>
        <taxon>Ascomycota</taxon>
        <taxon>Pezizomycotina</taxon>
        <taxon>Dothideomycetes</taxon>
        <taxon>Pleosporomycetidae</taxon>
        <taxon>Pleosporales</taxon>
        <taxon>Lindgomycetaceae</taxon>
        <taxon>Lindgomyces</taxon>
    </lineage>
</organism>
<protein>
    <submittedName>
        <fullName evidence="1">Uncharacterized protein</fullName>
    </submittedName>
</protein>
<evidence type="ECO:0000313" key="2">
    <source>
        <dbReference type="Proteomes" id="UP000799755"/>
    </source>
</evidence>
<dbReference type="EMBL" id="MU003514">
    <property type="protein sequence ID" value="KAF2468925.1"/>
    <property type="molecule type" value="Genomic_DNA"/>
</dbReference>
<proteinExistence type="predicted"/>
<sequence>MNWDKLHLPIQHVHDDIKAVGVWNRCDFHLRSPSCYECHLDSRALSPLPLNNIHCSGGNVMLLYSAMFLVNGAFNYKQRMIAVHICDDGFRKRQRDFLKSRWRTCPLALHWRQFFILQMLLELVLYYVHPTASICSGCGLRMFDIYPRLEIYSHKTADELCTNFSRGRHQLSFGVSLCPSIVFDQCVQTFKCLLSRYHLKGNLS</sequence>
<accession>A0ACB6QQX1</accession>
<reference evidence="1" key="1">
    <citation type="journal article" date="2020" name="Stud. Mycol.">
        <title>101 Dothideomycetes genomes: a test case for predicting lifestyles and emergence of pathogens.</title>
        <authorList>
            <person name="Haridas S."/>
            <person name="Albert R."/>
            <person name="Binder M."/>
            <person name="Bloem J."/>
            <person name="Labutti K."/>
            <person name="Salamov A."/>
            <person name="Andreopoulos B."/>
            <person name="Baker S."/>
            <person name="Barry K."/>
            <person name="Bills G."/>
            <person name="Bluhm B."/>
            <person name="Cannon C."/>
            <person name="Castanera R."/>
            <person name="Culley D."/>
            <person name="Daum C."/>
            <person name="Ezra D."/>
            <person name="Gonzalez J."/>
            <person name="Henrissat B."/>
            <person name="Kuo A."/>
            <person name="Liang C."/>
            <person name="Lipzen A."/>
            <person name="Lutzoni F."/>
            <person name="Magnuson J."/>
            <person name="Mondo S."/>
            <person name="Nolan M."/>
            <person name="Ohm R."/>
            <person name="Pangilinan J."/>
            <person name="Park H.-J."/>
            <person name="Ramirez L."/>
            <person name="Alfaro M."/>
            <person name="Sun H."/>
            <person name="Tritt A."/>
            <person name="Yoshinaga Y."/>
            <person name="Zwiers L.-H."/>
            <person name="Turgeon B."/>
            <person name="Goodwin S."/>
            <person name="Spatafora J."/>
            <person name="Crous P."/>
            <person name="Grigoriev I."/>
        </authorList>
    </citation>
    <scope>NUCLEOTIDE SEQUENCE</scope>
    <source>
        <strain evidence="1">ATCC 200398</strain>
    </source>
</reference>
<dbReference type="Proteomes" id="UP000799755">
    <property type="component" value="Unassembled WGS sequence"/>
</dbReference>
<gene>
    <name evidence="1" type="ORF">BDR25DRAFT_357272</name>
</gene>
<keyword evidence="2" id="KW-1185">Reference proteome</keyword>
<comment type="caution">
    <text evidence="1">The sequence shown here is derived from an EMBL/GenBank/DDBJ whole genome shotgun (WGS) entry which is preliminary data.</text>
</comment>